<organism evidence="2 3">
    <name type="scientific">Zavarzinia aquatilis</name>
    <dbReference type="NCBI Taxonomy" id="2211142"/>
    <lineage>
        <taxon>Bacteria</taxon>
        <taxon>Pseudomonadati</taxon>
        <taxon>Pseudomonadota</taxon>
        <taxon>Alphaproteobacteria</taxon>
        <taxon>Rhodospirillales</taxon>
        <taxon>Zavarziniaceae</taxon>
        <taxon>Zavarzinia</taxon>
    </lineage>
</organism>
<dbReference type="SUPFAM" id="SSF101898">
    <property type="entry name" value="NHL repeat"/>
    <property type="match status" value="1"/>
</dbReference>
<keyword evidence="3" id="KW-1185">Reference proteome</keyword>
<dbReference type="InterPro" id="IPR027372">
    <property type="entry name" value="Phytase-like_dom"/>
</dbReference>
<protein>
    <recommendedName>
        <fullName evidence="1">Phytase-like domain-containing protein</fullName>
    </recommendedName>
</protein>
<reference evidence="2 3" key="1">
    <citation type="submission" date="2018-05" db="EMBL/GenBank/DDBJ databases">
        <title>Zavarzinia sp. HR-AS.</title>
        <authorList>
            <person name="Lee Y."/>
            <person name="Jeon C.O."/>
        </authorList>
    </citation>
    <scope>NUCLEOTIDE SEQUENCE [LARGE SCALE GENOMIC DNA]</scope>
    <source>
        <strain evidence="2 3">HR-AS</strain>
    </source>
</reference>
<evidence type="ECO:0000259" key="1">
    <source>
        <dbReference type="Pfam" id="PF13449"/>
    </source>
</evidence>
<dbReference type="OrthoDB" id="384721at2"/>
<dbReference type="Pfam" id="PF13449">
    <property type="entry name" value="Phytase-like"/>
    <property type="match status" value="1"/>
</dbReference>
<dbReference type="AlphaFoldDB" id="A0A317E6D9"/>
<proteinExistence type="predicted"/>
<name>A0A317E6D9_9PROT</name>
<dbReference type="RefSeq" id="WP_109906064.1">
    <property type="nucleotide sequence ID" value="NZ_QGLE01000006.1"/>
</dbReference>
<sequence length="415" mass="46122">MAARLTEIRRIALPIRPFDLGRIPVGETELRLSLGIGSGLSRRPGDPPGRLYAVTDRGPNVPCDEATAILGRGPDVMCGGDGDAKIFLQPDFQPSIVAIEIAATRVRLAARIGLHDGAGAPLSGLPNPREEGEDAIEQAFDAEGQRLPPDPGGVDTESVAAAPDGTFWVGEEYGPSLLHVAADGTLIERIVPRGTGRHYRKAPYPVRERLPEVFARRRLNRGFEGLTMSPDGRFLHFMTQSALAHPGREVALWSRNIRLLTFDVKKREVECCHLYRMERPAAFRADRNAQRRDVKIGDMTSVSPYDLLVVERVENASKIFHVRLLADERLDPAWLDLDRRPTLEETDGRHLRRQEVPVLSKRLILDSDKEEGLPAKIEGLSWFDERTLVVIDDDDFGIKGARSAIHILRFDSPLI</sequence>
<dbReference type="PANTHER" id="PTHR37957">
    <property type="entry name" value="BLR7070 PROTEIN"/>
    <property type="match status" value="1"/>
</dbReference>
<gene>
    <name evidence="2" type="ORF">DKG74_12060</name>
</gene>
<accession>A0A317E6D9</accession>
<evidence type="ECO:0000313" key="3">
    <source>
        <dbReference type="Proteomes" id="UP000245461"/>
    </source>
</evidence>
<dbReference type="Proteomes" id="UP000245461">
    <property type="component" value="Unassembled WGS sequence"/>
</dbReference>
<evidence type="ECO:0000313" key="2">
    <source>
        <dbReference type="EMBL" id="PWR22599.1"/>
    </source>
</evidence>
<comment type="caution">
    <text evidence="2">The sequence shown here is derived from an EMBL/GenBank/DDBJ whole genome shotgun (WGS) entry which is preliminary data.</text>
</comment>
<feature type="domain" description="Phytase-like" evidence="1">
    <location>
        <begin position="38"/>
        <end position="396"/>
    </location>
</feature>
<dbReference type="EMBL" id="QGLE01000006">
    <property type="protein sequence ID" value="PWR22599.1"/>
    <property type="molecule type" value="Genomic_DNA"/>
</dbReference>
<dbReference type="PANTHER" id="PTHR37957:SF1">
    <property type="entry name" value="PHYTASE-LIKE DOMAIN-CONTAINING PROTEIN"/>
    <property type="match status" value="1"/>
</dbReference>